<dbReference type="Gene3D" id="2.130.10.10">
    <property type="entry name" value="YVTN repeat-like/Quinoprotein amine dehydrogenase"/>
    <property type="match status" value="1"/>
</dbReference>
<comment type="caution">
    <text evidence="3">The sequence shown here is derived from an EMBL/GenBank/DDBJ whole genome shotgun (WGS) entry which is preliminary data.</text>
</comment>
<dbReference type="PANTHER" id="PTHR35340">
    <property type="entry name" value="PQQ ENZYME REPEAT PROTEIN-RELATED"/>
    <property type="match status" value="1"/>
</dbReference>
<dbReference type="RefSeq" id="WP_320689478.1">
    <property type="nucleotide sequence ID" value="NZ_JAXBLV010000233.1"/>
</dbReference>
<accession>A0ABU5F931</accession>
<sequence>MRLLLALTALAVAAVPVASATDSKHPGYRILAQDKGHVAIVGADGKVEWEVECKHNSHDAHLLPNGNLLLHTAPTVVTEYTPKKEVVWKYDAKPKDGYKGRVEVHSFQRLADGNTMVAESGNRRIVEVNKDGKIVKEIPLQVNRPDPHRDTRMVRKLDTGNYLVCHEGDGAVREYDAAGKVVWEYKLDLGGRKESPGHGPEGHGTAVYGAIRLANGNTLISGGNNNRVLEVDKDGKIVWSIDQKELDGITLAWVTTLHVLPNGNVIVGNCHAGEGNPQLFEVTRDKKVVWRFKDFRTFGNSLAAAHVLDIKDVRR</sequence>
<gene>
    <name evidence="3" type="ORF">R5W23_004750</name>
</gene>
<name>A0ABU5F931_9BACT</name>
<feature type="chain" id="PRO_5046040519" evidence="1">
    <location>
        <begin position="21"/>
        <end position="315"/>
    </location>
</feature>
<dbReference type="Proteomes" id="UP001272242">
    <property type="component" value="Unassembled WGS sequence"/>
</dbReference>
<evidence type="ECO:0000256" key="1">
    <source>
        <dbReference type="SAM" id="SignalP"/>
    </source>
</evidence>
<dbReference type="InterPro" id="IPR053143">
    <property type="entry name" value="Arylsulfate_ST"/>
</dbReference>
<dbReference type="InterPro" id="IPR015943">
    <property type="entry name" value="WD40/YVTN_repeat-like_dom_sf"/>
</dbReference>
<evidence type="ECO:0000313" key="4">
    <source>
        <dbReference type="Proteomes" id="UP001272242"/>
    </source>
</evidence>
<dbReference type="Pfam" id="PF13360">
    <property type="entry name" value="PQQ_2"/>
    <property type="match status" value="1"/>
</dbReference>
<dbReference type="InterPro" id="IPR002372">
    <property type="entry name" value="PQQ_rpt_dom"/>
</dbReference>
<organism evidence="3 4">
    <name type="scientific">Gemmata algarum</name>
    <dbReference type="NCBI Taxonomy" id="2975278"/>
    <lineage>
        <taxon>Bacteria</taxon>
        <taxon>Pseudomonadati</taxon>
        <taxon>Planctomycetota</taxon>
        <taxon>Planctomycetia</taxon>
        <taxon>Gemmatales</taxon>
        <taxon>Gemmataceae</taxon>
        <taxon>Gemmata</taxon>
    </lineage>
</organism>
<evidence type="ECO:0000259" key="2">
    <source>
        <dbReference type="Pfam" id="PF13360"/>
    </source>
</evidence>
<reference evidence="4" key="1">
    <citation type="journal article" date="2023" name="Mar. Drugs">
        <title>Gemmata algarum, a Novel Planctomycete Isolated from an Algal Mat, Displays Antimicrobial Activity.</title>
        <authorList>
            <person name="Kumar G."/>
            <person name="Kallscheuer N."/>
            <person name="Kashif M."/>
            <person name="Ahamad S."/>
            <person name="Jagadeeshwari U."/>
            <person name="Pannikurungottu S."/>
            <person name="Haufschild T."/>
            <person name="Kabuu M."/>
            <person name="Sasikala C."/>
            <person name="Jogler C."/>
            <person name="Ramana C."/>
        </authorList>
    </citation>
    <scope>NUCLEOTIDE SEQUENCE [LARGE SCALE GENOMIC DNA]</scope>
    <source>
        <strain evidence="4">JC673</strain>
    </source>
</reference>
<feature type="signal peptide" evidence="1">
    <location>
        <begin position="1"/>
        <end position="20"/>
    </location>
</feature>
<keyword evidence="1" id="KW-0732">Signal</keyword>
<dbReference type="EMBL" id="JAXBLV010000233">
    <property type="protein sequence ID" value="MDY3563250.1"/>
    <property type="molecule type" value="Genomic_DNA"/>
</dbReference>
<feature type="domain" description="Pyrrolo-quinoline quinone repeat" evidence="2">
    <location>
        <begin position="35"/>
        <end position="229"/>
    </location>
</feature>
<proteinExistence type="predicted"/>
<dbReference type="SUPFAM" id="SSF63829">
    <property type="entry name" value="Calcium-dependent phosphotriesterase"/>
    <property type="match status" value="1"/>
</dbReference>
<evidence type="ECO:0000313" key="3">
    <source>
        <dbReference type="EMBL" id="MDY3563250.1"/>
    </source>
</evidence>
<keyword evidence="4" id="KW-1185">Reference proteome</keyword>
<dbReference type="PANTHER" id="PTHR35340:SF5">
    <property type="entry name" value="ASST-DOMAIN-CONTAINING PROTEIN"/>
    <property type="match status" value="1"/>
</dbReference>
<protein>
    <submittedName>
        <fullName evidence="3">PQQ-binding-like beta-propeller repeat protein</fullName>
    </submittedName>
</protein>